<feature type="signal peptide" evidence="1">
    <location>
        <begin position="1"/>
        <end position="21"/>
    </location>
</feature>
<dbReference type="Gene3D" id="1.20.120.1850">
    <property type="entry name" value="Ebh helix bundles repeating unit (S and A modules)"/>
    <property type="match status" value="1"/>
</dbReference>
<proteinExistence type="predicted"/>
<evidence type="ECO:0000313" key="3">
    <source>
        <dbReference type="Proteomes" id="UP000029579"/>
    </source>
</evidence>
<feature type="chain" id="PRO_5039691535" evidence="1">
    <location>
        <begin position="22"/>
        <end position="988"/>
    </location>
</feature>
<dbReference type="SUPFAM" id="SSF46997">
    <property type="entry name" value="Bacterial immunoglobulin/albumin-binding domains"/>
    <property type="match status" value="1"/>
</dbReference>
<protein>
    <submittedName>
        <fullName evidence="2">Uncharacterized protein</fullName>
    </submittedName>
</protein>
<dbReference type="EMBL" id="JRMW01000013">
    <property type="protein sequence ID" value="KGF05567.1"/>
    <property type="molecule type" value="Genomic_DNA"/>
</dbReference>
<dbReference type="OrthoDB" id="1688335at2"/>
<name>A0A095YG86_9FIRM</name>
<organism evidence="2 3">
    <name type="scientific">Anaerococcus lactolyticus S7-1-13</name>
    <dbReference type="NCBI Taxonomy" id="1284686"/>
    <lineage>
        <taxon>Bacteria</taxon>
        <taxon>Bacillati</taxon>
        <taxon>Bacillota</taxon>
        <taxon>Tissierellia</taxon>
        <taxon>Tissierellales</taxon>
        <taxon>Peptoniphilaceae</taxon>
        <taxon>Anaerococcus</taxon>
    </lineage>
</organism>
<comment type="caution">
    <text evidence="2">The sequence shown here is derived from an EMBL/GenBank/DDBJ whole genome shotgun (WGS) entry which is preliminary data.</text>
</comment>
<dbReference type="AlphaFoldDB" id="A0A095YG86"/>
<reference evidence="2 3" key="1">
    <citation type="submission" date="2014-07" db="EMBL/GenBank/DDBJ databases">
        <authorList>
            <person name="McCorrison J."/>
            <person name="Sanka R."/>
            <person name="Torralba M."/>
            <person name="Gillis M."/>
            <person name="Haft D.H."/>
            <person name="Methe B."/>
            <person name="Sutton G."/>
            <person name="Nelson K.E."/>
        </authorList>
    </citation>
    <scope>NUCLEOTIDE SEQUENCE [LARGE SCALE GENOMIC DNA]</scope>
    <source>
        <strain evidence="2 3">S7-1-13</strain>
    </source>
</reference>
<evidence type="ECO:0000256" key="1">
    <source>
        <dbReference type="SAM" id="SignalP"/>
    </source>
</evidence>
<accession>A0A095YG86</accession>
<dbReference type="Proteomes" id="UP000029579">
    <property type="component" value="Unassembled WGS sequence"/>
</dbReference>
<dbReference type="RefSeq" id="WP_037326017.1">
    <property type="nucleotide sequence ID" value="NZ_JRMW01000013.1"/>
</dbReference>
<dbReference type="Pfam" id="PF07554">
    <property type="entry name" value="FIVAR"/>
    <property type="match status" value="2"/>
</dbReference>
<sequence length="988" mass="111331">MNKKLIASLLTLGLILSPVSGTVGSRSMVSEARADESDVKKESTQFFTSLINAFVARYDKVKASELYRHASTSEQENLNKVMNDAKAYVDGGKLTYDDSKNHIDNIQNASAKLASDANENLKNLKIEVISSRKLLENNKEKEHTPEYEQLNKKIDEAKKILENEKLTDITGDILKTETKKLNELFNKAKDAFGDTIKYREPDTEDIKKLDKEINKIGDFVTTETSFDELLLDAEKLVKSHDGFIKSYEYSHSDQALREAYDHAYAELEKLPKLDDNKENYDKLIAILKNIAEARYKIDNTDLKLNSIKLYPYDGIDDSVASIIKNIDSIDRDSFNLIKNLKDKDLGESFRDTLSKAKAMALNYVIGYERDYKGLNELNDKLNKIVKDIKKSKGEGEVLPEDKKKEKIEKIGKLLDRVKAFMGTDSYKQGNSTDKKALEDAVKVAEDLKKAYGISEALVSEDKLSEAINKLEKALAKFEKADDKALVKKLIEDLLKSTEGIRIDQIYGKNEKDVKNAYTKAREAAAKAAKDKNISLADLTKAYENFKDARDKLAEFLTSRLKKLVDDDSNFVDTEKYKEADRSYDAKDVDAILNYRSLIRDSKEELDKISPDANKLDLLYKKLDAARREIEGKLSSQARKLTDAILDSDDFMDSLAFKAAATGSDKYLKYAAEKYKADLERTKKLSEAGKLDSKEAETILESLSKSRDFIEDKISKKTYLIFEYTRTLEEIKNHKDYKTLNQALRKRLEDALALAAKGGDEDVIFRTLDEVMNDDAIKAFIKKIELEKNPNKIRDKLLIELTNLINEDKKLKEGSFKYTKAQKALRDAYDLALKEAKDLIGDNKNPKEAEVKAVYQKLLKAKNALDGDKFDKLINDLAARFKKNQLKIASVEQRKAIAAKINALSDPKATMDDALRVEKELDDLINPKFAATTTLTPTNQVQTSTRPVSTARNAGSIVKTGINGIAKVAAVLVVAAIILKLTSKKGDKK</sequence>
<evidence type="ECO:0000313" key="2">
    <source>
        <dbReference type="EMBL" id="KGF05567.1"/>
    </source>
</evidence>
<dbReference type="InterPro" id="IPR009063">
    <property type="entry name" value="Ig/albumin-bd_sf"/>
</dbReference>
<gene>
    <name evidence="2" type="ORF">HMPREF1630_00515</name>
</gene>
<keyword evidence="1" id="KW-0732">Signal</keyword>